<evidence type="ECO:0000313" key="3">
    <source>
        <dbReference type="Proteomes" id="UP000265520"/>
    </source>
</evidence>
<evidence type="ECO:0000313" key="2">
    <source>
        <dbReference type="EMBL" id="MCI54793.1"/>
    </source>
</evidence>
<comment type="caution">
    <text evidence="2">The sequence shown here is derived from an EMBL/GenBank/DDBJ whole genome shotgun (WGS) entry which is preliminary data.</text>
</comment>
<keyword evidence="1" id="KW-1133">Transmembrane helix</keyword>
<organism evidence="2 3">
    <name type="scientific">Trifolium medium</name>
    <dbReference type="NCBI Taxonomy" id="97028"/>
    <lineage>
        <taxon>Eukaryota</taxon>
        <taxon>Viridiplantae</taxon>
        <taxon>Streptophyta</taxon>
        <taxon>Embryophyta</taxon>
        <taxon>Tracheophyta</taxon>
        <taxon>Spermatophyta</taxon>
        <taxon>Magnoliopsida</taxon>
        <taxon>eudicotyledons</taxon>
        <taxon>Gunneridae</taxon>
        <taxon>Pentapetalae</taxon>
        <taxon>rosids</taxon>
        <taxon>fabids</taxon>
        <taxon>Fabales</taxon>
        <taxon>Fabaceae</taxon>
        <taxon>Papilionoideae</taxon>
        <taxon>50 kb inversion clade</taxon>
        <taxon>NPAAA clade</taxon>
        <taxon>Hologalegina</taxon>
        <taxon>IRL clade</taxon>
        <taxon>Trifolieae</taxon>
        <taxon>Trifolium</taxon>
    </lineage>
</organism>
<proteinExistence type="predicted"/>
<accession>A0A392T106</accession>
<evidence type="ECO:0000256" key="1">
    <source>
        <dbReference type="SAM" id="Phobius"/>
    </source>
</evidence>
<name>A0A392T106_9FABA</name>
<sequence length="25" mass="2549">VAAAMTVVAAMTIVAMTVGNNFIPR</sequence>
<protein>
    <submittedName>
        <fullName evidence="2">Uncharacterized protein</fullName>
    </submittedName>
</protein>
<reference evidence="2 3" key="1">
    <citation type="journal article" date="2018" name="Front. Plant Sci.">
        <title>Red Clover (Trifolium pratense) and Zigzag Clover (T. medium) - A Picture of Genomic Similarities and Differences.</title>
        <authorList>
            <person name="Dluhosova J."/>
            <person name="Istvanek J."/>
            <person name="Nedelnik J."/>
            <person name="Repkova J."/>
        </authorList>
    </citation>
    <scope>NUCLEOTIDE SEQUENCE [LARGE SCALE GENOMIC DNA]</scope>
    <source>
        <strain evidence="3">cv. 10/8</strain>
        <tissue evidence="2">Leaf</tissue>
    </source>
</reference>
<keyword evidence="1" id="KW-0812">Transmembrane</keyword>
<feature type="non-terminal residue" evidence="2">
    <location>
        <position position="1"/>
    </location>
</feature>
<dbReference type="AlphaFoldDB" id="A0A392T106"/>
<dbReference type="Proteomes" id="UP000265520">
    <property type="component" value="Unassembled WGS sequence"/>
</dbReference>
<keyword evidence="3" id="KW-1185">Reference proteome</keyword>
<keyword evidence="1" id="KW-0472">Membrane</keyword>
<dbReference type="EMBL" id="LXQA010485339">
    <property type="protein sequence ID" value="MCI54793.1"/>
    <property type="molecule type" value="Genomic_DNA"/>
</dbReference>
<feature type="transmembrane region" description="Helical" evidence="1">
    <location>
        <begin position="6"/>
        <end position="23"/>
    </location>
</feature>